<comment type="caution">
    <text evidence="2">The sequence shown here is derived from an EMBL/GenBank/DDBJ whole genome shotgun (WGS) entry which is preliminary data.</text>
</comment>
<sequence length="1285" mass="146350">MKHRILLLLSCIFFLQGVLKAQDLEPGQQARGYLDSKNMMVDYVTGIFHYKIPLFTLGSGDFQLPISLNYSAKGVKQEDVCGLIGYNWLLNTGGVVTRTIRGGIADETSFYGFLWAERGLNTTPLVDDVKRVNKRERDGESDIFTAVFNGQSVNFIIKMDDSARIYAEPLERTNVRIECESSYGREINGWIITDESGNRFIYRQKEWSVNIVKEDAISFNGIRDKSYISSWYLNRIEPRNRKPIVFTYLAEVRENEKDQKGINTVRFYSGYKSKYTYGRSMRERVFDFSKYRNKFDEAIREARDCLNGFSLEMQLNNDLYTYIGSGQWIRNPNFEAGAAAINANFRIMGQLANFSSVTNASNGLIQTLNQLIDTYEKQSSHNARTAASWFRTAKSYVIQSLNEVNNNVTTKETSGGTVFSVKSPILQSIMCDGESVEFEYYLLWGETRLKRVKLTDVLKRTISQVLLNAGDNLNYLSFLDKEETEINRIKFDYYARPLGIATISDAWGYLRERRGDDDNGYYFLFPDIEYSKTGSLKTITVPSGGKVTVDYEPNSFRYPYDFGGIRVKSLLVEDIKSETCDTVYYRYPTHGVPVFTDCSNTEIISYSGFSDRVSHSRVKYQNMAFMNTGNNGLFYPYVQEITRGKGTKAYLFSVVSPVNPNFPHVFWLTGLPLAVATYDNNGNLKQIETCKYSSDLSAGGAGPFFVPVDTALNYKKVLPQVKAYEYYMDEEFLESYYRNQGSIFLYNDGNVYYSLSPYNETYLPNIQPRTSVRIPRQIYNIKYGGKTLLTERNVYRFETHVTDSATISDFSKATGTPYQKTEFFYDNLKGASYPTRVIQTDARGETYTVVTKRVTEMEDAASPVVAEMKRKNILTPVVKEIHLKNDTIQVEKVSFYESVEMENVFYSGLSRKYAFYPTSTKTLSLSMLSSLDASSFTQGQANYLLEQTIDYVQSNQSYLPVGVQSNAGDEALCYDFNYGQVILKAKHATSRMVAAADLKKYGEEYSLRNKVSRMLGVYGLSSELYDVCQGIDLSQQTSEFRQYYWSSGHRMMLDLIGGLASKKSMTVEEYNVLIDSVQANRGRHVNDFRSKYMQLPREYLELTNLPELLYNMYYLVEQGVIRDPDLFKYRDLAGLSEYLNYTGTIKITVIPESKRLRLFVLNNGAVGSVYYSVGHAGGSSSSSVRLTATPGYSVQSFEIDLSPYENVASVTVSKPYENVQYVALLPADVSFEAISYNLDGSVFCKFDQNGRAELNEYDAAGRLIRVVDERGNVVRDYQYNVVKLN</sequence>
<gene>
    <name evidence="2" type="ORF">DWW18_16795</name>
</gene>
<organism evidence="2 3">
    <name type="scientific">Butyricimonas virosa</name>
    <dbReference type="NCBI Taxonomy" id="544645"/>
    <lineage>
        <taxon>Bacteria</taxon>
        <taxon>Pseudomonadati</taxon>
        <taxon>Bacteroidota</taxon>
        <taxon>Bacteroidia</taxon>
        <taxon>Bacteroidales</taxon>
        <taxon>Odoribacteraceae</taxon>
        <taxon>Butyricimonas</taxon>
    </lineage>
</organism>
<feature type="signal peptide" evidence="1">
    <location>
        <begin position="1"/>
        <end position="21"/>
    </location>
</feature>
<name>A0A412WVZ5_9BACT</name>
<accession>A0A412WVZ5</accession>
<evidence type="ECO:0000256" key="1">
    <source>
        <dbReference type="SAM" id="SignalP"/>
    </source>
</evidence>
<keyword evidence="1" id="KW-0732">Signal</keyword>
<dbReference type="RefSeq" id="WP_118261275.1">
    <property type="nucleotide sequence ID" value="NZ_CALBWO010000056.1"/>
</dbReference>
<evidence type="ECO:0000313" key="2">
    <source>
        <dbReference type="EMBL" id="RGV31580.1"/>
    </source>
</evidence>
<protein>
    <recommendedName>
        <fullName evidence="4">YD repeat (Two copies)</fullName>
    </recommendedName>
</protein>
<dbReference type="EMBL" id="QRZA01000030">
    <property type="protein sequence ID" value="RGV31580.1"/>
    <property type="molecule type" value="Genomic_DNA"/>
</dbReference>
<evidence type="ECO:0008006" key="4">
    <source>
        <dbReference type="Google" id="ProtNLM"/>
    </source>
</evidence>
<feature type="chain" id="PRO_5019315761" description="YD repeat (Two copies)" evidence="1">
    <location>
        <begin position="22"/>
        <end position="1285"/>
    </location>
</feature>
<reference evidence="2 3" key="1">
    <citation type="submission" date="2018-08" db="EMBL/GenBank/DDBJ databases">
        <title>A genome reference for cultivated species of the human gut microbiota.</title>
        <authorList>
            <person name="Zou Y."/>
            <person name="Xue W."/>
            <person name="Luo G."/>
        </authorList>
    </citation>
    <scope>NUCLEOTIDE SEQUENCE [LARGE SCALE GENOMIC DNA]</scope>
    <source>
        <strain evidence="2 3">AF14-49</strain>
    </source>
</reference>
<dbReference type="Proteomes" id="UP000283589">
    <property type="component" value="Unassembled WGS sequence"/>
</dbReference>
<dbReference type="STRING" id="1121130.GCA_000519105_03544"/>
<evidence type="ECO:0000313" key="3">
    <source>
        <dbReference type="Proteomes" id="UP000283589"/>
    </source>
</evidence>
<proteinExistence type="predicted"/>